<feature type="signal peptide" evidence="2">
    <location>
        <begin position="1"/>
        <end position="41"/>
    </location>
</feature>
<name>A0A3S1A189_ELYCH</name>
<evidence type="ECO:0008006" key="5">
    <source>
        <dbReference type="Google" id="ProtNLM"/>
    </source>
</evidence>
<comment type="caution">
    <text evidence="3">The sequence shown here is derived from an EMBL/GenBank/DDBJ whole genome shotgun (WGS) entry which is preliminary data.</text>
</comment>
<evidence type="ECO:0000256" key="1">
    <source>
        <dbReference type="SAM" id="MobiDB-lite"/>
    </source>
</evidence>
<protein>
    <recommendedName>
        <fullName evidence="5">SUEL-type lectin domain-containing protein</fullName>
    </recommendedName>
</protein>
<feature type="region of interest" description="Disordered" evidence="1">
    <location>
        <begin position="93"/>
        <end position="113"/>
    </location>
</feature>
<keyword evidence="4" id="KW-1185">Reference proteome</keyword>
<gene>
    <name evidence="3" type="ORF">EGW08_000377</name>
</gene>
<dbReference type="AlphaFoldDB" id="A0A3S1A189"/>
<dbReference type="Gene3D" id="2.60.120.740">
    <property type="match status" value="1"/>
</dbReference>
<dbReference type="InterPro" id="IPR043159">
    <property type="entry name" value="Lectin_gal-bd_sf"/>
</dbReference>
<dbReference type="EMBL" id="RQTK01000005">
    <property type="protein sequence ID" value="RUS91806.1"/>
    <property type="molecule type" value="Genomic_DNA"/>
</dbReference>
<dbReference type="Proteomes" id="UP000271974">
    <property type="component" value="Unassembled WGS sequence"/>
</dbReference>
<proteinExistence type="predicted"/>
<dbReference type="CDD" id="cd22823">
    <property type="entry name" value="Gal_Rha_Lectin"/>
    <property type="match status" value="1"/>
</dbReference>
<feature type="non-terminal residue" evidence="3">
    <location>
        <position position="259"/>
    </location>
</feature>
<organism evidence="3 4">
    <name type="scientific">Elysia chlorotica</name>
    <name type="common">Eastern emerald elysia</name>
    <name type="synonym">Sea slug</name>
    <dbReference type="NCBI Taxonomy" id="188477"/>
    <lineage>
        <taxon>Eukaryota</taxon>
        <taxon>Metazoa</taxon>
        <taxon>Spiralia</taxon>
        <taxon>Lophotrochozoa</taxon>
        <taxon>Mollusca</taxon>
        <taxon>Gastropoda</taxon>
        <taxon>Heterobranchia</taxon>
        <taxon>Euthyneura</taxon>
        <taxon>Panpulmonata</taxon>
        <taxon>Sacoglossa</taxon>
        <taxon>Placobranchoidea</taxon>
        <taxon>Plakobranchidae</taxon>
        <taxon>Elysia</taxon>
    </lineage>
</organism>
<dbReference type="OrthoDB" id="6045564at2759"/>
<feature type="compositionally biased region" description="Low complexity" evidence="1">
    <location>
        <begin position="102"/>
        <end position="113"/>
    </location>
</feature>
<evidence type="ECO:0000256" key="2">
    <source>
        <dbReference type="SAM" id="SignalP"/>
    </source>
</evidence>
<sequence>MTLSQISRALVATPRSPWSMAQLTLALLLLIPAIFCTGVHGEATSNIFASGCTNQQMKLECPDDHHIAVKRVFYGVKYGLGCARPYSSSSYIPRTPEGARNTSSAGTIDSSSSARSCCRPERGDCNVDDNKGIITAINTKCSGRGRCDLQVERAKTEPPCTHRSYTDYMTIVYDCVPVGDIVHFCTDSEMRGKSLYLSNAEYPGYLKVPKGGEICECGVFTTHPEGISVHSIDVLLAGSRDTQVCTRMLDIEDPRNYRK</sequence>
<evidence type="ECO:0000313" key="3">
    <source>
        <dbReference type="EMBL" id="RUS91806.1"/>
    </source>
</evidence>
<evidence type="ECO:0000313" key="4">
    <source>
        <dbReference type="Proteomes" id="UP000271974"/>
    </source>
</evidence>
<accession>A0A3S1A189</accession>
<feature type="chain" id="PRO_5018539838" description="SUEL-type lectin domain-containing protein" evidence="2">
    <location>
        <begin position="42"/>
        <end position="259"/>
    </location>
</feature>
<keyword evidence="2" id="KW-0732">Signal</keyword>
<reference evidence="3 4" key="1">
    <citation type="submission" date="2019-01" db="EMBL/GenBank/DDBJ databases">
        <title>A draft genome assembly of the solar-powered sea slug Elysia chlorotica.</title>
        <authorList>
            <person name="Cai H."/>
            <person name="Li Q."/>
            <person name="Fang X."/>
            <person name="Li J."/>
            <person name="Curtis N.E."/>
            <person name="Altenburger A."/>
            <person name="Shibata T."/>
            <person name="Feng M."/>
            <person name="Maeda T."/>
            <person name="Schwartz J.A."/>
            <person name="Shigenobu S."/>
            <person name="Lundholm N."/>
            <person name="Nishiyama T."/>
            <person name="Yang H."/>
            <person name="Hasebe M."/>
            <person name="Li S."/>
            <person name="Pierce S.K."/>
            <person name="Wang J."/>
        </authorList>
    </citation>
    <scope>NUCLEOTIDE SEQUENCE [LARGE SCALE GENOMIC DNA]</scope>
    <source>
        <strain evidence="3">EC2010</strain>
        <tissue evidence="3">Whole organism of an adult</tissue>
    </source>
</reference>